<organism evidence="2 3">
    <name type="scientific">Novacetimonas hansenii ATCC 23769</name>
    <dbReference type="NCBI Taxonomy" id="714995"/>
    <lineage>
        <taxon>Bacteria</taxon>
        <taxon>Pseudomonadati</taxon>
        <taxon>Pseudomonadota</taxon>
        <taxon>Alphaproteobacteria</taxon>
        <taxon>Acetobacterales</taxon>
        <taxon>Acetobacteraceae</taxon>
        <taxon>Novacetimonas</taxon>
    </lineage>
</organism>
<keyword evidence="1" id="KW-1133">Transmembrane helix</keyword>
<dbReference type="Proteomes" id="UP000006468">
    <property type="component" value="Chromosome"/>
</dbReference>
<dbReference type="EMBL" id="ADTV01000057">
    <property type="protein sequence ID" value="EFG83209.1"/>
    <property type="molecule type" value="Genomic_DNA"/>
</dbReference>
<evidence type="ECO:0000313" key="2">
    <source>
        <dbReference type="EMBL" id="EFG83209.1"/>
    </source>
</evidence>
<dbReference type="AlphaFoldDB" id="D5QI94"/>
<evidence type="ECO:0000313" key="3">
    <source>
        <dbReference type="Proteomes" id="UP000006468"/>
    </source>
</evidence>
<proteinExistence type="predicted"/>
<accession>D5QI94</accession>
<dbReference type="HOGENOM" id="CLU_2649710_0_0_5"/>
<name>D5QI94_NOVHA</name>
<comment type="caution">
    <text evidence="2">The sequence shown here is derived from an EMBL/GenBank/DDBJ whole genome shotgun (WGS) entry which is preliminary data.</text>
</comment>
<feature type="transmembrane region" description="Helical" evidence="1">
    <location>
        <begin position="15"/>
        <end position="35"/>
    </location>
</feature>
<keyword evidence="1" id="KW-0812">Transmembrane</keyword>
<reference evidence="2 3" key="1">
    <citation type="journal article" date="2010" name="J. Bacteriol.">
        <title>Genome sequence of a cellulose-producing bacterium, Gluconacetobacter hansenii ATCC 23769.</title>
        <authorList>
            <person name="Iyer P.R."/>
            <person name="Geib S.M."/>
            <person name="Catchmark J."/>
            <person name="Kao T.H."/>
            <person name="Tien M."/>
        </authorList>
    </citation>
    <scope>NUCLEOTIDE SEQUENCE [LARGE SCALE GENOMIC DNA]</scope>
    <source>
        <strain evidence="2 3">ATCC 23769</strain>
    </source>
</reference>
<sequence>MPSFSNAEGRRPDIFVPWLSLCLSLRLSLCLSLCLRARHAARGIVCDIFPPARIQTPRRRACPVACRHARAYPCAP</sequence>
<protein>
    <submittedName>
        <fullName evidence="2">Uncharacterized protein</fullName>
    </submittedName>
</protein>
<evidence type="ECO:0000256" key="1">
    <source>
        <dbReference type="SAM" id="Phobius"/>
    </source>
</evidence>
<keyword evidence="1" id="KW-0472">Membrane</keyword>
<gene>
    <name evidence="2" type="ORF">GXY_14377</name>
</gene>